<dbReference type="GO" id="GO:0031469">
    <property type="term" value="C:bacterial microcompartment"/>
    <property type="evidence" value="ECO:0007669"/>
    <property type="project" value="UniProtKB-SubCell"/>
</dbReference>
<dbReference type="PANTHER" id="PTHR36539">
    <property type="entry name" value="ETHANOLAMINE UTILIZATION PROTEIN EUTN"/>
    <property type="match status" value="1"/>
</dbReference>
<dbReference type="PANTHER" id="PTHR36539:SF1">
    <property type="entry name" value="BACTERIAL MICROCOMPARTMENT SHELL VERTEX PROTEIN EUTN"/>
    <property type="match status" value="1"/>
</dbReference>
<dbReference type="PROSITE" id="PS51932">
    <property type="entry name" value="BMV"/>
    <property type="match status" value="1"/>
</dbReference>
<sequence>MRIARVIGTATATAKAAGLSGHKLLIVDVQDARGKVIEPSLVAVDTVGAGRGDLCLMVQGSSARIPAGAAGLPVDATLIAVIDTVSV</sequence>
<reference evidence="3" key="1">
    <citation type="journal article" date="2021" name="Environ. Microbiol.">
        <title>Cryptic niche differentiation of novel sediment ecotypes of Rugeria pomeroyi correlates with nitrate respiration.</title>
        <authorList>
            <person name="Lin X."/>
            <person name="McNichol J."/>
            <person name="Chu X."/>
            <person name="Qian Y."/>
            <person name="Luo H."/>
        </authorList>
    </citation>
    <scope>NUCLEOTIDE SEQUENCE</scope>
    <source>
        <strain evidence="3">SZCCDBB064</strain>
    </source>
</reference>
<keyword evidence="2" id="KW-1283">Bacterial microcompartment</keyword>
<gene>
    <name evidence="3" type="ORF">KBY27_12305</name>
</gene>
<evidence type="ECO:0000256" key="2">
    <source>
        <dbReference type="ARBA" id="ARBA00024446"/>
    </source>
</evidence>
<organism evidence="3 4">
    <name type="scientific">Ruegeria pomeroyi</name>
    <dbReference type="NCBI Taxonomy" id="89184"/>
    <lineage>
        <taxon>Bacteria</taxon>
        <taxon>Pseudomonadati</taxon>
        <taxon>Pseudomonadota</taxon>
        <taxon>Alphaproteobacteria</taxon>
        <taxon>Rhodobacterales</taxon>
        <taxon>Roseobacteraceae</taxon>
        <taxon>Ruegeria</taxon>
    </lineage>
</organism>
<name>A0A9Q3WL22_9RHOB</name>
<evidence type="ECO:0000313" key="3">
    <source>
        <dbReference type="EMBL" id="MCE8538235.1"/>
    </source>
</evidence>
<evidence type="ECO:0000256" key="1">
    <source>
        <dbReference type="ARBA" id="ARBA00024322"/>
    </source>
</evidence>
<dbReference type="SUPFAM" id="SSF159133">
    <property type="entry name" value="EutN/CcmL-like"/>
    <property type="match status" value="1"/>
</dbReference>
<dbReference type="RefSeq" id="WP_234143760.1">
    <property type="nucleotide sequence ID" value="NZ_JAGQAF010000007.1"/>
</dbReference>
<protein>
    <submittedName>
        <fullName evidence="3">Ethanolamine utilization protein EutN</fullName>
    </submittedName>
</protein>
<dbReference type="Proteomes" id="UP000813672">
    <property type="component" value="Unassembled WGS sequence"/>
</dbReference>
<proteinExistence type="predicted"/>
<dbReference type="Pfam" id="PF03319">
    <property type="entry name" value="EutN_CcmL"/>
    <property type="match status" value="1"/>
</dbReference>
<accession>A0A9Q3WL22</accession>
<dbReference type="InterPro" id="IPR004992">
    <property type="entry name" value="EutN_CcmL"/>
</dbReference>
<dbReference type="InterPro" id="IPR036677">
    <property type="entry name" value="EutN_CcmL_sf"/>
</dbReference>
<dbReference type="Gene3D" id="2.40.50.220">
    <property type="entry name" value="EutN/Ccml"/>
    <property type="match status" value="1"/>
</dbReference>
<comment type="subcellular location">
    <subcellularLocation>
        <location evidence="1">Bacterial microcompartment</location>
    </subcellularLocation>
</comment>
<dbReference type="AlphaFoldDB" id="A0A9Q3WL22"/>
<evidence type="ECO:0000313" key="4">
    <source>
        <dbReference type="Proteomes" id="UP000813672"/>
    </source>
</evidence>
<comment type="caution">
    <text evidence="3">The sequence shown here is derived from an EMBL/GenBank/DDBJ whole genome shotgun (WGS) entry which is preliminary data.</text>
</comment>
<dbReference type="EMBL" id="JAGQAF010000007">
    <property type="protein sequence ID" value="MCE8538235.1"/>
    <property type="molecule type" value="Genomic_DNA"/>
</dbReference>